<protein>
    <recommendedName>
        <fullName evidence="3">Polyketide cyclase</fullName>
    </recommendedName>
</protein>
<proteinExistence type="predicted"/>
<organism evidence="1 2">
    <name type="scientific">Prauserella muralis</name>
    <dbReference type="NCBI Taxonomy" id="588067"/>
    <lineage>
        <taxon>Bacteria</taxon>
        <taxon>Bacillati</taxon>
        <taxon>Actinomycetota</taxon>
        <taxon>Actinomycetes</taxon>
        <taxon>Pseudonocardiales</taxon>
        <taxon>Pseudonocardiaceae</taxon>
        <taxon>Prauserella</taxon>
    </lineage>
</organism>
<reference evidence="1 2" key="1">
    <citation type="submission" date="2016-07" db="EMBL/GenBank/DDBJ databases">
        <title>Draft genome sequence of Prauserella muralis DSM 45305, isolated from a mould-covered wall in an indoor environment.</title>
        <authorList>
            <person name="Ruckert C."/>
            <person name="Albersmeier A."/>
            <person name="Jiang C.-L."/>
            <person name="Jiang Y."/>
            <person name="Kalinowski J."/>
            <person name="Schneider O."/>
            <person name="Winkler A."/>
            <person name="Zotchev S.B."/>
        </authorList>
    </citation>
    <scope>NUCLEOTIDE SEQUENCE [LARGE SCALE GENOMIC DNA]</scope>
    <source>
        <strain evidence="1 2">DSM 45305</strain>
    </source>
</reference>
<dbReference type="InterPro" id="IPR019587">
    <property type="entry name" value="Polyketide_cyclase/dehydratase"/>
</dbReference>
<evidence type="ECO:0000313" key="2">
    <source>
        <dbReference type="Proteomes" id="UP000249915"/>
    </source>
</evidence>
<dbReference type="Gene3D" id="3.30.530.20">
    <property type="match status" value="1"/>
</dbReference>
<dbReference type="SUPFAM" id="SSF55961">
    <property type="entry name" value="Bet v1-like"/>
    <property type="match status" value="1"/>
</dbReference>
<accession>A0A2V4ANE9</accession>
<dbReference type="AlphaFoldDB" id="A0A2V4ANE9"/>
<dbReference type="InterPro" id="IPR023393">
    <property type="entry name" value="START-like_dom_sf"/>
</dbReference>
<dbReference type="OrthoDB" id="3779334at2"/>
<sequence length="162" mass="18196">MRPPTAQSSVEIAAPPGLVYRLVSDVPGQGRWAAEIDRCRWLGGATGAVVGARFRGVNQHRSRRWATTCVVTEAEPSRRFAFRVQVMGVPSALWRYEIEPTETGCRVIESTRRLTPRITTLAVNRLLLGIRDRDEHNQRNIEATLASLRQYAELEARDATAR</sequence>
<evidence type="ECO:0000313" key="1">
    <source>
        <dbReference type="EMBL" id="PXY22122.1"/>
    </source>
</evidence>
<dbReference type="RefSeq" id="WP_112282720.1">
    <property type="nucleotide sequence ID" value="NZ_MASW01000005.1"/>
</dbReference>
<name>A0A2V4ANE9_9PSEU</name>
<dbReference type="CDD" id="cd07812">
    <property type="entry name" value="SRPBCC"/>
    <property type="match status" value="1"/>
</dbReference>
<evidence type="ECO:0008006" key="3">
    <source>
        <dbReference type="Google" id="ProtNLM"/>
    </source>
</evidence>
<gene>
    <name evidence="1" type="ORF">BAY60_19660</name>
</gene>
<dbReference type="Proteomes" id="UP000249915">
    <property type="component" value="Unassembled WGS sequence"/>
</dbReference>
<keyword evidence="2" id="KW-1185">Reference proteome</keyword>
<dbReference type="EMBL" id="MASW01000005">
    <property type="protein sequence ID" value="PXY22122.1"/>
    <property type="molecule type" value="Genomic_DNA"/>
</dbReference>
<comment type="caution">
    <text evidence="1">The sequence shown here is derived from an EMBL/GenBank/DDBJ whole genome shotgun (WGS) entry which is preliminary data.</text>
</comment>
<dbReference type="Pfam" id="PF10604">
    <property type="entry name" value="Polyketide_cyc2"/>
    <property type="match status" value="1"/>
</dbReference>